<feature type="compositionally biased region" description="Basic residues" evidence="1">
    <location>
        <begin position="1"/>
        <end position="14"/>
    </location>
</feature>
<organism evidence="2 3">
    <name type="scientific">Tanacetum coccineum</name>
    <dbReference type="NCBI Taxonomy" id="301880"/>
    <lineage>
        <taxon>Eukaryota</taxon>
        <taxon>Viridiplantae</taxon>
        <taxon>Streptophyta</taxon>
        <taxon>Embryophyta</taxon>
        <taxon>Tracheophyta</taxon>
        <taxon>Spermatophyta</taxon>
        <taxon>Magnoliopsida</taxon>
        <taxon>eudicotyledons</taxon>
        <taxon>Gunneridae</taxon>
        <taxon>Pentapetalae</taxon>
        <taxon>asterids</taxon>
        <taxon>campanulids</taxon>
        <taxon>Asterales</taxon>
        <taxon>Asteraceae</taxon>
        <taxon>Asteroideae</taxon>
        <taxon>Anthemideae</taxon>
        <taxon>Anthemidinae</taxon>
        <taxon>Tanacetum</taxon>
    </lineage>
</organism>
<sequence>MARRRQRHGARVSRTHATEGESNGIQNRSTINGDTNETSLANVTANVTDNLHNPSLSEGRKLVRVSKGLENPIILYNGMERIRVIESGKKASIKINNHSGLSPAEALFVYSEGSL</sequence>
<gene>
    <name evidence="2" type="ORF">Tco_0952558</name>
</gene>
<name>A0ABQ5E070_9ASTR</name>
<accession>A0ABQ5E070</accession>
<protein>
    <submittedName>
        <fullName evidence="2">Uncharacterized protein</fullName>
    </submittedName>
</protein>
<feature type="region of interest" description="Disordered" evidence="1">
    <location>
        <begin position="1"/>
        <end position="36"/>
    </location>
</feature>
<keyword evidence="3" id="KW-1185">Reference proteome</keyword>
<dbReference type="EMBL" id="BQNB010015763">
    <property type="protein sequence ID" value="GJT43843.1"/>
    <property type="molecule type" value="Genomic_DNA"/>
</dbReference>
<comment type="caution">
    <text evidence="2">The sequence shown here is derived from an EMBL/GenBank/DDBJ whole genome shotgun (WGS) entry which is preliminary data.</text>
</comment>
<evidence type="ECO:0000256" key="1">
    <source>
        <dbReference type="SAM" id="MobiDB-lite"/>
    </source>
</evidence>
<reference evidence="2" key="2">
    <citation type="submission" date="2022-01" db="EMBL/GenBank/DDBJ databases">
        <authorList>
            <person name="Yamashiro T."/>
            <person name="Shiraishi A."/>
            <person name="Satake H."/>
            <person name="Nakayama K."/>
        </authorList>
    </citation>
    <scope>NUCLEOTIDE SEQUENCE</scope>
</reference>
<reference evidence="2" key="1">
    <citation type="journal article" date="2022" name="Int. J. Mol. Sci.">
        <title>Draft Genome of Tanacetum Coccineum: Genomic Comparison of Closely Related Tanacetum-Family Plants.</title>
        <authorList>
            <person name="Yamashiro T."/>
            <person name="Shiraishi A."/>
            <person name="Nakayama K."/>
            <person name="Satake H."/>
        </authorList>
    </citation>
    <scope>NUCLEOTIDE SEQUENCE</scope>
</reference>
<evidence type="ECO:0000313" key="2">
    <source>
        <dbReference type="EMBL" id="GJT43843.1"/>
    </source>
</evidence>
<feature type="compositionally biased region" description="Polar residues" evidence="1">
    <location>
        <begin position="20"/>
        <end position="36"/>
    </location>
</feature>
<dbReference type="Proteomes" id="UP001151760">
    <property type="component" value="Unassembled WGS sequence"/>
</dbReference>
<proteinExistence type="predicted"/>
<evidence type="ECO:0000313" key="3">
    <source>
        <dbReference type="Proteomes" id="UP001151760"/>
    </source>
</evidence>